<gene>
    <name evidence="1" type="ORF">J8A68_003731</name>
</gene>
<name>A0A8J5QIM3_9ASCO</name>
<dbReference type="AlphaFoldDB" id="A0A8J5QIM3"/>
<reference evidence="1 2" key="1">
    <citation type="journal article" date="2021" name="DNA Res.">
        <title>Genome analysis of Candida subhashii reveals its hybrid nature and dual mitochondrial genome conformations.</title>
        <authorList>
            <person name="Mixao V."/>
            <person name="Hegedusova E."/>
            <person name="Saus E."/>
            <person name="Pryszcz L.P."/>
            <person name="Cillingova A."/>
            <person name="Nosek J."/>
            <person name="Gabaldon T."/>
        </authorList>
    </citation>
    <scope>NUCLEOTIDE SEQUENCE [LARGE SCALE GENOMIC DNA]</scope>
    <source>
        <strain evidence="1 2">CBS 10753</strain>
    </source>
</reference>
<accession>A0A8J5QIM3</accession>
<dbReference type="GeneID" id="73470531"/>
<dbReference type="RefSeq" id="XP_049262976.1">
    <property type="nucleotide sequence ID" value="XM_049407616.1"/>
</dbReference>
<dbReference type="Proteomes" id="UP000694255">
    <property type="component" value="Unassembled WGS sequence"/>
</dbReference>
<dbReference type="EMBL" id="JAGSYN010000163">
    <property type="protein sequence ID" value="KAG7662743.1"/>
    <property type="molecule type" value="Genomic_DNA"/>
</dbReference>
<keyword evidence="2" id="KW-1185">Reference proteome</keyword>
<evidence type="ECO:0000313" key="1">
    <source>
        <dbReference type="EMBL" id="KAG7662743.1"/>
    </source>
</evidence>
<protein>
    <submittedName>
        <fullName evidence="1">Uncharacterized protein</fullName>
    </submittedName>
</protein>
<sequence>MIQKFTCVPKSDYDVIIISNGTINQIESKLIEINEHANNTVPLNSKITYLDDFKALVTHLHSKDIKTFPGKVVFMFFNGLEYIQQLISDLIDHYSKYIVTHFIQQNKSQINSFEKLENVYLYFDSSITMIQRPSSPYDFLLYTNNDDYESQLNTIANIANDVIKKMNFVIGKIRGVYIDDLQLDAKEGIIPMRSSRPSVEKTDLSCFSQLVMSDIIL</sequence>
<evidence type="ECO:0000313" key="2">
    <source>
        <dbReference type="Proteomes" id="UP000694255"/>
    </source>
</evidence>
<proteinExistence type="predicted"/>
<comment type="caution">
    <text evidence="1">The sequence shown here is derived from an EMBL/GenBank/DDBJ whole genome shotgun (WGS) entry which is preliminary data.</text>
</comment>
<organism evidence="1 2">
    <name type="scientific">[Candida] subhashii</name>
    <dbReference type="NCBI Taxonomy" id="561895"/>
    <lineage>
        <taxon>Eukaryota</taxon>
        <taxon>Fungi</taxon>
        <taxon>Dikarya</taxon>
        <taxon>Ascomycota</taxon>
        <taxon>Saccharomycotina</taxon>
        <taxon>Pichiomycetes</taxon>
        <taxon>Debaryomycetaceae</taxon>
        <taxon>Spathaspora</taxon>
    </lineage>
</organism>
<dbReference type="OrthoDB" id="4014612at2759"/>